<comment type="caution">
    <text evidence="7">The sequence shown here is derived from an EMBL/GenBank/DDBJ whole genome shotgun (WGS) entry which is preliminary data.</text>
</comment>
<dbReference type="SUPFAM" id="SSF53448">
    <property type="entry name" value="Nucleotide-diphospho-sugar transferases"/>
    <property type="match status" value="1"/>
</dbReference>
<dbReference type="PANTHER" id="PTHR21461">
    <property type="entry name" value="GLYCOSYLTRANSFERASE FAMILY 92 PROTEIN"/>
    <property type="match status" value="1"/>
</dbReference>
<dbReference type="EMBL" id="JACHEG010000001">
    <property type="protein sequence ID" value="MBB6160971.1"/>
    <property type="molecule type" value="Genomic_DNA"/>
</dbReference>
<evidence type="ECO:0000256" key="3">
    <source>
        <dbReference type="ARBA" id="ARBA00022679"/>
    </source>
</evidence>
<evidence type="ECO:0000313" key="8">
    <source>
        <dbReference type="Proteomes" id="UP000547879"/>
    </source>
</evidence>
<keyword evidence="6" id="KW-0472">Membrane</keyword>
<gene>
    <name evidence="7" type="ORF">HNQ72_000768</name>
</gene>
<evidence type="ECO:0000256" key="5">
    <source>
        <dbReference type="ARBA" id="ARBA00022989"/>
    </source>
</evidence>
<organism evidence="7 8">
    <name type="scientific">Rhizobium wenxiniae</name>
    <dbReference type="NCBI Taxonomy" id="1737357"/>
    <lineage>
        <taxon>Bacteria</taxon>
        <taxon>Pseudomonadati</taxon>
        <taxon>Pseudomonadota</taxon>
        <taxon>Alphaproteobacteria</taxon>
        <taxon>Hyphomicrobiales</taxon>
        <taxon>Rhizobiaceae</taxon>
        <taxon>Rhizobium/Agrobacterium group</taxon>
        <taxon>Rhizobium</taxon>
    </lineage>
</organism>
<protein>
    <recommendedName>
        <fullName evidence="9">Glycosyltransferase family 92 protein</fullName>
    </recommendedName>
</protein>
<comment type="subcellular location">
    <subcellularLocation>
        <location evidence="1">Membrane</location>
        <topology evidence="1">Single-pass membrane protein</topology>
    </subcellularLocation>
</comment>
<sequence>MYGIGLIAVETFRGFQYTETNMRLFGKKKIFTRNLLISPPQPRDDRHGIVIAARAKNEAPYIADWLLFHRAVGVRHFYIYDDGSTDRTCDVIREVLSPEEFTIFPWSSRMVDEGSKQFLDTQVIAFAHAILNFGASCKWMAFIDVDEFLLPKKGRTIEEALEGAAGFPAVSLPWHMFGTSGHKTKPVGSSLLNFTMRSVIPSNDKKNGMAFKCIVDPCEVEQVGVHHFWTRTFGEINSNDAGKRATRDGRKEKAFYSSEFLQLNHYYSRSMQELMEKIDRGNGRSSERYRQSVLRTLQRVEADTIEDCGMIDFLKKHDIDLS</sequence>
<dbReference type="AlphaFoldDB" id="A0A7W9Y2X1"/>
<dbReference type="Proteomes" id="UP000547879">
    <property type="component" value="Unassembled WGS sequence"/>
</dbReference>
<accession>A0A7W9Y2X1</accession>
<dbReference type="Pfam" id="PF01697">
    <property type="entry name" value="Glyco_transf_92"/>
    <property type="match status" value="1"/>
</dbReference>
<evidence type="ECO:0000256" key="2">
    <source>
        <dbReference type="ARBA" id="ARBA00022676"/>
    </source>
</evidence>
<evidence type="ECO:0000256" key="6">
    <source>
        <dbReference type="ARBA" id="ARBA00023136"/>
    </source>
</evidence>
<keyword evidence="4" id="KW-0812">Transmembrane</keyword>
<evidence type="ECO:0000313" key="7">
    <source>
        <dbReference type="EMBL" id="MBB6160971.1"/>
    </source>
</evidence>
<reference evidence="7 8" key="1">
    <citation type="submission" date="2020-08" db="EMBL/GenBank/DDBJ databases">
        <title>Genomic Encyclopedia of Type Strains, Phase IV (KMG-IV): sequencing the most valuable type-strain genomes for metagenomic binning, comparative biology and taxonomic classification.</title>
        <authorList>
            <person name="Goeker M."/>
        </authorList>
    </citation>
    <scope>NUCLEOTIDE SEQUENCE [LARGE SCALE GENOMIC DNA]</scope>
    <source>
        <strain evidence="7 8">DSM 100734</strain>
    </source>
</reference>
<dbReference type="GO" id="GO:0016020">
    <property type="term" value="C:membrane"/>
    <property type="evidence" value="ECO:0007669"/>
    <property type="project" value="UniProtKB-SubCell"/>
</dbReference>
<dbReference type="PANTHER" id="PTHR21461:SF69">
    <property type="entry name" value="GLYCOSYLTRANSFERASE FAMILY 92 PROTEIN"/>
    <property type="match status" value="1"/>
</dbReference>
<dbReference type="GO" id="GO:0005737">
    <property type="term" value="C:cytoplasm"/>
    <property type="evidence" value="ECO:0007669"/>
    <property type="project" value="TreeGrafter"/>
</dbReference>
<keyword evidence="2" id="KW-0328">Glycosyltransferase</keyword>
<dbReference type="InterPro" id="IPR029044">
    <property type="entry name" value="Nucleotide-diphossugar_trans"/>
</dbReference>
<dbReference type="GO" id="GO:0016757">
    <property type="term" value="F:glycosyltransferase activity"/>
    <property type="evidence" value="ECO:0007669"/>
    <property type="project" value="UniProtKB-KW"/>
</dbReference>
<keyword evidence="8" id="KW-1185">Reference proteome</keyword>
<evidence type="ECO:0000256" key="1">
    <source>
        <dbReference type="ARBA" id="ARBA00004167"/>
    </source>
</evidence>
<dbReference type="InterPro" id="IPR008166">
    <property type="entry name" value="Glyco_transf_92"/>
</dbReference>
<evidence type="ECO:0008006" key="9">
    <source>
        <dbReference type="Google" id="ProtNLM"/>
    </source>
</evidence>
<name>A0A7W9Y2X1_9HYPH</name>
<evidence type="ECO:0000256" key="4">
    <source>
        <dbReference type="ARBA" id="ARBA00022692"/>
    </source>
</evidence>
<keyword evidence="5" id="KW-1133">Transmembrane helix</keyword>
<keyword evidence="3" id="KW-0808">Transferase</keyword>
<proteinExistence type="predicted"/>
<dbReference type="CDD" id="cd00761">
    <property type="entry name" value="Glyco_tranf_GTA_type"/>
    <property type="match status" value="1"/>
</dbReference>